<reference evidence="6" key="1">
    <citation type="submission" date="2023-06" db="EMBL/GenBank/DDBJ databases">
        <authorList>
            <person name="Zhang S."/>
        </authorList>
    </citation>
    <scope>NUCLEOTIDE SEQUENCE</scope>
    <source>
        <strain evidence="6">SG2303</strain>
    </source>
</reference>
<evidence type="ECO:0000256" key="1">
    <source>
        <dbReference type="ARBA" id="ARBA00009437"/>
    </source>
</evidence>
<keyword evidence="3" id="KW-0238">DNA-binding</keyword>
<dbReference type="InterPro" id="IPR000847">
    <property type="entry name" value="LysR_HTH_N"/>
</dbReference>
<evidence type="ECO:0000256" key="3">
    <source>
        <dbReference type="ARBA" id="ARBA00023125"/>
    </source>
</evidence>
<dbReference type="RefSeq" id="WP_289828150.1">
    <property type="nucleotide sequence ID" value="NZ_JAUEDK010000002.1"/>
</dbReference>
<keyword evidence="4" id="KW-0804">Transcription</keyword>
<proteinExistence type="inferred from homology"/>
<dbReference type="InterPro" id="IPR005119">
    <property type="entry name" value="LysR_subst-bd"/>
</dbReference>
<name>A0ABT7XIL3_9NEIS</name>
<dbReference type="SUPFAM" id="SSF53850">
    <property type="entry name" value="Periplasmic binding protein-like II"/>
    <property type="match status" value="1"/>
</dbReference>
<accession>A0ABT7XIL3</accession>
<evidence type="ECO:0000313" key="7">
    <source>
        <dbReference type="Proteomes" id="UP001168540"/>
    </source>
</evidence>
<dbReference type="CDD" id="cd08414">
    <property type="entry name" value="PBP2_LTTR_aromatics_like"/>
    <property type="match status" value="1"/>
</dbReference>
<dbReference type="EMBL" id="JAUEDK010000002">
    <property type="protein sequence ID" value="MDN0073621.1"/>
    <property type="molecule type" value="Genomic_DNA"/>
</dbReference>
<sequence>MELRHLRYFIAVAEELNFTRAAEKLHIGQPPLSQQIQALEAELGVMLFNRTRRRVELTSAGERFLPRAIAILQDTASAAEDARRAELGEVGELSIGFTPSLPFTSFLPRLIHRYRQRYPDVTLALREMMTQNQLAAIASSELDIGIVRLPDVDVPQEVALRQLLVDPLVVVTRDDHPLAAQSTVSLAQLRDEPFVMYPAAAGTGLYRHLMHLCDELGFRPQVVQEAREGTTLIGLVAAGLGVSILPGPLSCIQVEGVCYRPLSDAGAVSIASLATRVNDTSPLVAHFIELLGEMDASRSTTPPS</sequence>
<keyword evidence="2" id="KW-0805">Transcription regulation</keyword>
<dbReference type="Pfam" id="PF00126">
    <property type="entry name" value="HTH_1"/>
    <property type="match status" value="1"/>
</dbReference>
<dbReference type="PROSITE" id="PS50931">
    <property type="entry name" value="HTH_LYSR"/>
    <property type="match status" value="1"/>
</dbReference>
<dbReference type="Pfam" id="PF03466">
    <property type="entry name" value="LysR_substrate"/>
    <property type="match status" value="1"/>
</dbReference>
<comment type="similarity">
    <text evidence="1">Belongs to the LysR transcriptional regulatory family.</text>
</comment>
<dbReference type="Gene3D" id="3.40.190.10">
    <property type="entry name" value="Periplasmic binding protein-like II"/>
    <property type="match status" value="2"/>
</dbReference>
<dbReference type="SUPFAM" id="SSF46785">
    <property type="entry name" value="Winged helix' DNA-binding domain"/>
    <property type="match status" value="1"/>
</dbReference>
<comment type="caution">
    <text evidence="6">The sequence shown here is derived from an EMBL/GenBank/DDBJ whole genome shotgun (WGS) entry which is preliminary data.</text>
</comment>
<evidence type="ECO:0000259" key="5">
    <source>
        <dbReference type="PROSITE" id="PS50931"/>
    </source>
</evidence>
<dbReference type="Gene3D" id="1.10.10.10">
    <property type="entry name" value="Winged helix-like DNA-binding domain superfamily/Winged helix DNA-binding domain"/>
    <property type="match status" value="1"/>
</dbReference>
<dbReference type="PANTHER" id="PTHR30346:SF17">
    <property type="entry name" value="LYSR FAMILY TRANSCRIPTIONAL REGULATOR"/>
    <property type="match status" value="1"/>
</dbReference>
<evidence type="ECO:0000256" key="4">
    <source>
        <dbReference type="ARBA" id="ARBA00023163"/>
    </source>
</evidence>
<evidence type="ECO:0000256" key="2">
    <source>
        <dbReference type="ARBA" id="ARBA00023015"/>
    </source>
</evidence>
<feature type="domain" description="HTH lysR-type" evidence="5">
    <location>
        <begin position="1"/>
        <end position="58"/>
    </location>
</feature>
<dbReference type="PANTHER" id="PTHR30346">
    <property type="entry name" value="TRANSCRIPTIONAL DUAL REGULATOR HCAR-RELATED"/>
    <property type="match status" value="1"/>
</dbReference>
<dbReference type="Proteomes" id="UP001168540">
    <property type="component" value="Unassembled WGS sequence"/>
</dbReference>
<keyword evidence="7" id="KW-1185">Reference proteome</keyword>
<protein>
    <submittedName>
        <fullName evidence="6">LysR substrate-binding domain-containing protein</fullName>
    </submittedName>
</protein>
<dbReference type="PRINTS" id="PR00039">
    <property type="entry name" value="HTHLYSR"/>
</dbReference>
<gene>
    <name evidence="6" type="ORF">QU481_01770</name>
</gene>
<evidence type="ECO:0000313" key="6">
    <source>
        <dbReference type="EMBL" id="MDN0073621.1"/>
    </source>
</evidence>
<organism evidence="6 7">
    <name type="scientific">Crenobacter oryzisoli</name>
    <dbReference type="NCBI Taxonomy" id="3056844"/>
    <lineage>
        <taxon>Bacteria</taxon>
        <taxon>Pseudomonadati</taxon>
        <taxon>Pseudomonadota</taxon>
        <taxon>Betaproteobacteria</taxon>
        <taxon>Neisseriales</taxon>
        <taxon>Neisseriaceae</taxon>
        <taxon>Crenobacter</taxon>
    </lineage>
</organism>
<dbReference type="InterPro" id="IPR036390">
    <property type="entry name" value="WH_DNA-bd_sf"/>
</dbReference>
<dbReference type="InterPro" id="IPR036388">
    <property type="entry name" value="WH-like_DNA-bd_sf"/>
</dbReference>